<proteinExistence type="predicted"/>
<protein>
    <submittedName>
        <fullName evidence="3">OstA-like protein</fullName>
    </submittedName>
</protein>
<gene>
    <name evidence="3" type="ORF">BDD43_5547</name>
</gene>
<name>A0A495J926_9SPHI</name>
<evidence type="ECO:0000259" key="2">
    <source>
        <dbReference type="Pfam" id="PF13100"/>
    </source>
</evidence>
<evidence type="ECO:0000313" key="4">
    <source>
        <dbReference type="Proteomes" id="UP000268007"/>
    </source>
</evidence>
<feature type="region of interest" description="Disordered" evidence="1">
    <location>
        <begin position="780"/>
        <end position="851"/>
    </location>
</feature>
<feature type="domain" description="Organic solvent tolerance-like N-terminal" evidence="2">
    <location>
        <begin position="23"/>
        <end position="174"/>
    </location>
</feature>
<dbReference type="InterPro" id="IPR005653">
    <property type="entry name" value="OstA-like_N"/>
</dbReference>
<dbReference type="AlphaFoldDB" id="A0A495J926"/>
<keyword evidence="4" id="KW-1185">Reference proteome</keyword>
<feature type="compositionally biased region" description="Basic and acidic residues" evidence="1">
    <location>
        <begin position="820"/>
        <end position="851"/>
    </location>
</feature>
<comment type="caution">
    <text evidence="3">The sequence shown here is derived from an EMBL/GenBank/DDBJ whole genome shotgun (WGS) entry which is preliminary data.</text>
</comment>
<dbReference type="Pfam" id="PF13100">
    <property type="entry name" value="OstA_2"/>
    <property type="match status" value="1"/>
</dbReference>
<organism evidence="3 4">
    <name type="scientific">Mucilaginibacter gracilis</name>
    <dbReference type="NCBI Taxonomy" id="423350"/>
    <lineage>
        <taxon>Bacteria</taxon>
        <taxon>Pseudomonadati</taxon>
        <taxon>Bacteroidota</taxon>
        <taxon>Sphingobacteriia</taxon>
        <taxon>Sphingobacteriales</taxon>
        <taxon>Sphingobacteriaceae</taxon>
        <taxon>Mucilaginibacter</taxon>
    </lineage>
</organism>
<accession>A0A495J926</accession>
<dbReference type="EMBL" id="RBKU01000001">
    <property type="protein sequence ID" value="RKR85283.1"/>
    <property type="molecule type" value="Genomic_DNA"/>
</dbReference>
<evidence type="ECO:0000256" key="1">
    <source>
        <dbReference type="SAM" id="MobiDB-lite"/>
    </source>
</evidence>
<sequence length="851" mass="94794">MIVILLLIGGQVLGQKRGSLLRVIKSDSTRGYTKDGVTLTIVYRAVFQQDNTILSSDSAYLHQKENAFDAFGHVIITQGDTLHIFGDKLNYQGNTKIAIMTDNVRLIDKDAVLTTNYFTYNTGTKFGTYTGGGKLVSKDNTLTSQNGYYFASSRDAYFRYNVVLNTVDAIIKTDTLRYNSGSRIAYFYGPTNIYGKKDKDTLYTENGTYNTQTEQAFFGKKNLYKQNTKSLKGDSLFYDRLAGYGKAVKHVTFKDSEQKIILHGDLGETFKKGDRTLVTQHAYVVFVTEEKDTSKTSKPGVLKKDSVTTQQKTAVVKKPALNPPKNSMPVVDSAQVKQARDMAVKAAASLTPSQKDTLVATAKKAIAKGQVVTAPPNTMPVIDNAQVNALKNLANAQLNGVPKSKRDSVINRVKAAANNKAALTSAKKSLPSLDEAIKAGNALANKNMPVVKDTLPKKDTTRIKRDSIFMTADSIETRITTYKELKTIKEERRIAGLRDTSIKIIPSIVYTNTKPVKYLDIAIARMRPDTTVFHRGYFKKKPTVVDTSQHKAAIVVPQKVAKPIVQKFIPVDSVNISQEVKLSDTARVRILTAAHHAKIFKSDLQARADSIFFSYSDSVARMYIHPMIWVQGSQLSADTINLQMKKKQLDNIELYPSAFIVNIEEGDSTHFNQVGGKKMRGFFKNGKMDKMFVFANAETIYFMRDSGKVTQMRHSITSKIRVRFKNNEPLDVMEYIKPDATITPITQVKDDKKILRGFIWKPEDRPVSKEAIINPVIKKPVKKGPAKPDGKNLPTKPDGKGEIKPGLHMAKDSINLKTDTLPHIKAKTDTLPRIKAKTDTAKLKPHEQTKQ</sequence>
<reference evidence="3 4" key="1">
    <citation type="submission" date="2018-10" db="EMBL/GenBank/DDBJ databases">
        <title>Genomic Encyclopedia of Archaeal and Bacterial Type Strains, Phase II (KMG-II): from individual species to whole genera.</title>
        <authorList>
            <person name="Goeker M."/>
        </authorList>
    </citation>
    <scope>NUCLEOTIDE SEQUENCE [LARGE SCALE GENOMIC DNA]</scope>
    <source>
        <strain evidence="3 4">DSM 18602</strain>
    </source>
</reference>
<dbReference type="Gene3D" id="2.60.450.10">
    <property type="entry name" value="Lipopolysaccharide (LPS) transport protein A like domain"/>
    <property type="match status" value="1"/>
</dbReference>
<dbReference type="Proteomes" id="UP000268007">
    <property type="component" value="Unassembled WGS sequence"/>
</dbReference>
<feature type="compositionally biased region" description="Basic and acidic residues" evidence="1">
    <location>
        <begin position="797"/>
        <end position="811"/>
    </location>
</feature>
<evidence type="ECO:0000313" key="3">
    <source>
        <dbReference type="EMBL" id="RKR85283.1"/>
    </source>
</evidence>